<keyword evidence="5" id="KW-0813">Transport</keyword>
<dbReference type="Pfam" id="PF12911">
    <property type="entry name" value="OppC_N"/>
    <property type="match status" value="1"/>
</dbReference>
<evidence type="ECO:0000313" key="7">
    <source>
        <dbReference type="EMBL" id="SUQ19032.1"/>
    </source>
</evidence>
<proteinExistence type="inferred from homology"/>
<dbReference type="GO" id="GO:0042884">
    <property type="term" value="P:microcin transport"/>
    <property type="evidence" value="ECO:0007669"/>
    <property type="project" value="TreeGrafter"/>
</dbReference>
<dbReference type="InterPro" id="IPR025966">
    <property type="entry name" value="OppC_N"/>
</dbReference>
<dbReference type="RefSeq" id="WP_088659455.1">
    <property type="nucleotide sequence ID" value="NZ_UHJL01000001.1"/>
</dbReference>
<evidence type="ECO:0000313" key="8">
    <source>
        <dbReference type="Proteomes" id="UP000255423"/>
    </source>
</evidence>
<gene>
    <name evidence="7" type="ORF">SAMN05661053_0256</name>
</gene>
<comment type="similarity">
    <text evidence="5">Belongs to the binding-protein-dependent transport system permease family.</text>
</comment>
<evidence type="ECO:0000256" key="5">
    <source>
        <dbReference type="RuleBase" id="RU363032"/>
    </source>
</evidence>
<dbReference type="AlphaFoldDB" id="A0A380RVX7"/>
<dbReference type="PANTHER" id="PTHR30325">
    <property type="entry name" value="MEMBRANE COMPONENT OF ABC TRANSPORTER"/>
    <property type="match status" value="1"/>
</dbReference>
<organism evidence="7 8">
    <name type="scientific">Fibrobacter succinogenes</name>
    <name type="common">Bacteroides succinogenes</name>
    <dbReference type="NCBI Taxonomy" id="833"/>
    <lineage>
        <taxon>Bacteria</taxon>
        <taxon>Pseudomonadati</taxon>
        <taxon>Fibrobacterota</taxon>
        <taxon>Fibrobacteria</taxon>
        <taxon>Fibrobacterales</taxon>
        <taxon>Fibrobacteraceae</taxon>
        <taxon>Fibrobacter</taxon>
    </lineage>
</organism>
<feature type="domain" description="ABC transmembrane type-1" evidence="6">
    <location>
        <begin position="159"/>
        <end position="342"/>
    </location>
</feature>
<dbReference type="InterPro" id="IPR000515">
    <property type="entry name" value="MetI-like"/>
</dbReference>
<sequence length="359" mass="40492">MKLRLSTETLNRLKRFRKNKRAFWSLVILVVAYLLSLTSPWTVNDEPFYLRYNGKSYFPAFARYSEADFGGEYKTEQDYAKLFADVEECKQDEEDGFPRAGGCPEMWTLMPPVPHDPLKADLSEEGTPPFAPSAKHWLGTDSNGRDVLSRLIHGFRICISFSLLLTVLGTFLGIVIGGIQGYLGKFWDTGMQRMIEIWSSLPMLYVVILIGSIYGRSFWLLILIMAAFNWLSLSYYMRAEFLKLRSMTYVMSAKVLGLGHRHIFFKEILPNAMTPVVTLFPFTLIGGIGSLTSLDFLGFGLQPPTPSWGELMSQGLNNLYAPWISVSTVAALFVTLLLTTFVGEGVRDAMDPKSGDRYV</sequence>
<accession>A0A380RVX7</accession>
<dbReference type="PANTHER" id="PTHR30325:SF0">
    <property type="entry name" value="INNER MEMBRANE ABC TRANSPORTER PERMEASE PROTEIN YEJE"/>
    <property type="match status" value="1"/>
</dbReference>
<protein>
    <submittedName>
        <fullName evidence="7">Microcin C transport system permease protein</fullName>
    </submittedName>
</protein>
<evidence type="ECO:0000256" key="2">
    <source>
        <dbReference type="ARBA" id="ARBA00022692"/>
    </source>
</evidence>
<dbReference type="EMBL" id="UHJL01000001">
    <property type="protein sequence ID" value="SUQ19032.1"/>
    <property type="molecule type" value="Genomic_DNA"/>
</dbReference>
<evidence type="ECO:0000256" key="4">
    <source>
        <dbReference type="ARBA" id="ARBA00023136"/>
    </source>
</evidence>
<reference evidence="7 8" key="1">
    <citation type="submission" date="2017-08" db="EMBL/GenBank/DDBJ databases">
        <authorList>
            <person name="de Groot N.N."/>
        </authorList>
    </citation>
    <scope>NUCLEOTIDE SEQUENCE [LARGE SCALE GENOMIC DNA]</scope>
    <source>
        <strain evidence="7 8">HM2</strain>
    </source>
</reference>
<dbReference type="CDD" id="cd06261">
    <property type="entry name" value="TM_PBP2"/>
    <property type="match status" value="1"/>
</dbReference>
<feature type="transmembrane region" description="Helical" evidence="5">
    <location>
        <begin position="219"/>
        <end position="237"/>
    </location>
</feature>
<keyword evidence="4 5" id="KW-0472">Membrane</keyword>
<dbReference type="Proteomes" id="UP000255423">
    <property type="component" value="Unassembled WGS sequence"/>
</dbReference>
<feature type="transmembrane region" description="Helical" evidence="5">
    <location>
        <begin position="320"/>
        <end position="343"/>
    </location>
</feature>
<dbReference type="Gene3D" id="1.10.3720.10">
    <property type="entry name" value="MetI-like"/>
    <property type="match status" value="1"/>
</dbReference>
<feature type="transmembrane region" description="Helical" evidence="5">
    <location>
        <begin position="154"/>
        <end position="183"/>
    </location>
</feature>
<dbReference type="InterPro" id="IPR035906">
    <property type="entry name" value="MetI-like_sf"/>
</dbReference>
<feature type="transmembrane region" description="Helical" evidence="5">
    <location>
        <begin position="276"/>
        <end position="300"/>
    </location>
</feature>
<dbReference type="Pfam" id="PF00528">
    <property type="entry name" value="BPD_transp_1"/>
    <property type="match status" value="1"/>
</dbReference>
<evidence type="ECO:0000256" key="3">
    <source>
        <dbReference type="ARBA" id="ARBA00022989"/>
    </source>
</evidence>
<dbReference type="PROSITE" id="PS50928">
    <property type="entry name" value="ABC_TM1"/>
    <property type="match status" value="1"/>
</dbReference>
<dbReference type="GO" id="GO:0005886">
    <property type="term" value="C:plasma membrane"/>
    <property type="evidence" value="ECO:0007669"/>
    <property type="project" value="UniProtKB-SubCell"/>
</dbReference>
<dbReference type="SUPFAM" id="SSF161098">
    <property type="entry name" value="MetI-like"/>
    <property type="match status" value="1"/>
</dbReference>
<evidence type="ECO:0000259" key="6">
    <source>
        <dbReference type="PROSITE" id="PS50928"/>
    </source>
</evidence>
<dbReference type="GO" id="GO:0055085">
    <property type="term" value="P:transmembrane transport"/>
    <property type="evidence" value="ECO:0007669"/>
    <property type="project" value="InterPro"/>
</dbReference>
<feature type="transmembrane region" description="Helical" evidence="5">
    <location>
        <begin position="21"/>
        <end position="43"/>
    </location>
</feature>
<comment type="subcellular location">
    <subcellularLocation>
        <location evidence="1 5">Cell membrane</location>
        <topology evidence="1 5">Multi-pass membrane protein</topology>
    </subcellularLocation>
</comment>
<evidence type="ECO:0000256" key="1">
    <source>
        <dbReference type="ARBA" id="ARBA00004651"/>
    </source>
</evidence>
<keyword evidence="2 5" id="KW-0812">Transmembrane</keyword>
<feature type="transmembrane region" description="Helical" evidence="5">
    <location>
        <begin position="195"/>
        <end position="213"/>
    </location>
</feature>
<keyword evidence="3 5" id="KW-1133">Transmembrane helix</keyword>
<name>A0A380RVX7_FIBSU</name>